<dbReference type="RefSeq" id="WP_033917437.1">
    <property type="nucleotide sequence ID" value="NZ_CP029396.2"/>
</dbReference>
<organism evidence="1 2">
    <name type="scientific">Acinetobacter defluvii</name>
    <dbReference type="NCBI Taxonomy" id="1871111"/>
    <lineage>
        <taxon>Bacteria</taxon>
        <taxon>Pseudomonadati</taxon>
        <taxon>Pseudomonadota</taxon>
        <taxon>Gammaproteobacteria</taxon>
        <taxon>Moraxellales</taxon>
        <taxon>Moraxellaceae</taxon>
        <taxon>Acinetobacter</taxon>
    </lineage>
</organism>
<dbReference type="OrthoDB" id="5343663at2"/>
<dbReference type="Pfam" id="PF04663">
    <property type="entry name" value="Phenol_monoox"/>
    <property type="match status" value="1"/>
</dbReference>
<dbReference type="EMBL" id="CP029396">
    <property type="protein sequence ID" value="AWL27426.1"/>
    <property type="molecule type" value="Genomic_DNA"/>
</dbReference>
<dbReference type="Gene3D" id="3.10.20.560">
    <property type="entry name" value="Phenol hydroxylase"/>
    <property type="match status" value="1"/>
</dbReference>
<dbReference type="AlphaFoldDB" id="A0A2S2F8X9"/>
<gene>
    <name evidence="1" type="ORF">DJ533_01820</name>
</gene>
<dbReference type="Proteomes" id="UP000245977">
    <property type="component" value="Plasmid pOXA58_010030"/>
</dbReference>
<dbReference type="GO" id="GO:0018662">
    <property type="term" value="F:phenol 2-monooxygenase activity"/>
    <property type="evidence" value="ECO:0007669"/>
    <property type="project" value="InterPro"/>
</dbReference>
<reference evidence="1" key="1">
    <citation type="submission" date="2019-08" db="EMBL/GenBank/DDBJ databases">
        <title>The complete genome of Acinetobacter defluvii strain WCHAD010030.</title>
        <authorList>
            <person name="Hu Y."/>
            <person name="Qin J."/>
            <person name="Feng Y."/>
            <person name="Zong Z."/>
        </authorList>
    </citation>
    <scope>NUCLEOTIDE SEQUENCE</scope>
    <source>
        <strain evidence="1">WCHA30</strain>
        <plasmid evidence="1">pOXA58_010030</plasmid>
    </source>
</reference>
<accession>A0A2S2F8X9</accession>
<protein>
    <recommendedName>
        <fullName evidence="3">Phenol hydroxylase</fullName>
    </recommendedName>
</protein>
<dbReference type="InterPro" id="IPR006756">
    <property type="entry name" value="Phenol_hydroxylase"/>
</dbReference>
<evidence type="ECO:0000313" key="2">
    <source>
        <dbReference type="Proteomes" id="UP000245977"/>
    </source>
</evidence>
<evidence type="ECO:0008006" key="3">
    <source>
        <dbReference type="Google" id="ProtNLM"/>
    </source>
</evidence>
<dbReference type="STRING" id="1871111.GCA_001704615_02438"/>
<keyword evidence="1" id="KW-0614">Plasmid</keyword>
<evidence type="ECO:0000313" key="1">
    <source>
        <dbReference type="EMBL" id="AWL27426.1"/>
    </source>
</evidence>
<proteinExistence type="predicted"/>
<geneLocation type="plasmid" evidence="1 2">
    <name>pOXA58_010030</name>
</geneLocation>
<keyword evidence="2" id="KW-1185">Reference proteome</keyword>
<name>A0A2S2F8X9_9GAMM</name>
<dbReference type="InterPro" id="IPR043010">
    <property type="entry name" value="Phenol_hydroxylase_sf"/>
</dbReference>
<dbReference type="KEGG" id="adv:DJ533_01820"/>
<sequence>MPIVALNENYRGEVRDSADKFNGKKVIFVEWQEHLRFCSPIALLVDQNITIKSFIQDVLGSSSFASHADWNEIDWSKAEWIFKQNRIDLNEESTFESAGIGHKALISLRTPVLLNS</sequence>